<dbReference type="AlphaFoldDB" id="A0A2W1N3V0"/>
<name>A0A2W1N3V0_9FLAO</name>
<feature type="domain" description="YdhG-like" evidence="1">
    <location>
        <begin position="16"/>
        <end position="111"/>
    </location>
</feature>
<evidence type="ECO:0000313" key="2">
    <source>
        <dbReference type="EMBL" id="PZE18260.1"/>
    </source>
</evidence>
<dbReference type="Proteomes" id="UP000249248">
    <property type="component" value="Unassembled WGS sequence"/>
</dbReference>
<protein>
    <submittedName>
        <fullName evidence="2">DUF1801 domain-containing protein</fullName>
    </submittedName>
</protein>
<dbReference type="OrthoDB" id="670608at2"/>
<dbReference type="Gene3D" id="3.90.1150.200">
    <property type="match status" value="1"/>
</dbReference>
<reference evidence="2 3" key="1">
    <citation type="submission" date="2018-06" db="EMBL/GenBank/DDBJ databases">
        <title>The draft genome sequence of Crocinitomix sp. SM1701.</title>
        <authorList>
            <person name="Zhang X."/>
        </authorList>
    </citation>
    <scope>NUCLEOTIDE SEQUENCE [LARGE SCALE GENOMIC DNA]</scope>
    <source>
        <strain evidence="2 3">SM1701</strain>
    </source>
</reference>
<dbReference type="InterPro" id="IPR014922">
    <property type="entry name" value="YdhG-like"/>
</dbReference>
<evidence type="ECO:0000259" key="1">
    <source>
        <dbReference type="Pfam" id="PF08818"/>
    </source>
</evidence>
<proteinExistence type="predicted"/>
<dbReference type="EMBL" id="QKSB01000001">
    <property type="protein sequence ID" value="PZE18260.1"/>
    <property type="molecule type" value="Genomic_DNA"/>
</dbReference>
<keyword evidence="3" id="KW-1185">Reference proteome</keyword>
<sequence length="115" mass="13941">MLSELETFFRMKAEPQQSCLYFLRSIITGFHPEIRETYKWKLPFYTFEGKMFCYLWMDKETEHPYICFTRGNEMDHPSLVQGERKKMKAFYIDPYEDIDMETLTTLMNTAIALYE</sequence>
<accession>A0A2W1N3V0</accession>
<dbReference type="Pfam" id="PF08818">
    <property type="entry name" value="DUF1801"/>
    <property type="match status" value="1"/>
</dbReference>
<gene>
    <name evidence="2" type="ORF">DNU06_00040</name>
</gene>
<dbReference type="RefSeq" id="WP_111061161.1">
    <property type="nucleotide sequence ID" value="NZ_JBHUCU010000007.1"/>
</dbReference>
<organism evidence="2 3">
    <name type="scientific">Putridiphycobacter roseus</name>
    <dbReference type="NCBI Taxonomy" id="2219161"/>
    <lineage>
        <taxon>Bacteria</taxon>
        <taxon>Pseudomonadati</taxon>
        <taxon>Bacteroidota</taxon>
        <taxon>Flavobacteriia</taxon>
        <taxon>Flavobacteriales</taxon>
        <taxon>Crocinitomicaceae</taxon>
        <taxon>Putridiphycobacter</taxon>
    </lineage>
</organism>
<dbReference type="SUPFAM" id="SSF159888">
    <property type="entry name" value="YdhG-like"/>
    <property type="match status" value="1"/>
</dbReference>
<evidence type="ECO:0000313" key="3">
    <source>
        <dbReference type="Proteomes" id="UP000249248"/>
    </source>
</evidence>
<comment type="caution">
    <text evidence="2">The sequence shown here is derived from an EMBL/GenBank/DDBJ whole genome shotgun (WGS) entry which is preliminary data.</text>
</comment>